<dbReference type="AlphaFoldDB" id="A0A8S1YL63"/>
<protein>
    <recommendedName>
        <fullName evidence="4">Transmembrane protein</fullName>
    </recommendedName>
</protein>
<keyword evidence="1" id="KW-0812">Transmembrane</keyword>
<keyword evidence="1" id="KW-0472">Membrane</keyword>
<dbReference type="EMBL" id="CAJJDO010000225">
    <property type="protein sequence ID" value="CAD8214560.1"/>
    <property type="molecule type" value="Genomic_DNA"/>
</dbReference>
<keyword evidence="3" id="KW-1185">Reference proteome</keyword>
<feature type="transmembrane region" description="Helical" evidence="1">
    <location>
        <begin position="59"/>
        <end position="82"/>
    </location>
</feature>
<accession>A0A8S1YL63</accession>
<gene>
    <name evidence="2" type="ORF">PPENT_87.1.T2250003</name>
</gene>
<comment type="caution">
    <text evidence="2">The sequence shown here is derived from an EMBL/GenBank/DDBJ whole genome shotgun (WGS) entry which is preliminary data.</text>
</comment>
<reference evidence="2" key="1">
    <citation type="submission" date="2021-01" db="EMBL/GenBank/DDBJ databases">
        <authorList>
            <consortium name="Genoscope - CEA"/>
            <person name="William W."/>
        </authorList>
    </citation>
    <scope>NUCLEOTIDE SEQUENCE</scope>
</reference>
<evidence type="ECO:0000313" key="3">
    <source>
        <dbReference type="Proteomes" id="UP000689195"/>
    </source>
</evidence>
<evidence type="ECO:0000313" key="2">
    <source>
        <dbReference type="EMBL" id="CAD8214560.1"/>
    </source>
</evidence>
<organism evidence="2 3">
    <name type="scientific">Paramecium pentaurelia</name>
    <dbReference type="NCBI Taxonomy" id="43138"/>
    <lineage>
        <taxon>Eukaryota</taxon>
        <taxon>Sar</taxon>
        <taxon>Alveolata</taxon>
        <taxon>Ciliophora</taxon>
        <taxon>Intramacronucleata</taxon>
        <taxon>Oligohymenophorea</taxon>
        <taxon>Peniculida</taxon>
        <taxon>Parameciidae</taxon>
        <taxon>Paramecium</taxon>
    </lineage>
</organism>
<keyword evidence="1" id="KW-1133">Transmembrane helix</keyword>
<sequence>MTTALDFNDTSFNKQKMSTTNFQIYKFYERVRYRELLCKKIKRFKKFQLQCQEKIGIKFYFICSQFISCITFYFLFSAFIAIQLMHLEIHIDFRFINQKYKWQITQDTYFSSFQENKKQTILIQCQATNCLFYKKLVSSYRIYKLISQHEMLEFLHFKKYNLGYYMKIIQFISEPRFILSQESFLILF</sequence>
<evidence type="ECO:0008006" key="4">
    <source>
        <dbReference type="Google" id="ProtNLM"/>
    </source>
</evidence>
<evidence type="ECO:0000256" key="1">
    <source>
        <dbReference type="SAM" id="Phobius"/>
    </source>
</evidence>
<proteinExistence type="predicted"/>
<name>A0A8S1YL63_9CILI</name>
<dbReference type="Proteomes" id="UP000689195">
    <property type="component" value="Unassembled WGS sequence"/>
</dbReference>